<evidence type="ECO:0000313" key="2">
    <source>
        <dbReference type="EMBL" id="MFD1806218.1"/>
    </source>
</evidence>
<accession>A0ABW4NUY7</accession>
<feature type="non-terminal residue" evidence="2">
    <location>
        <position position="1"/>
    </location>
</feature>
<keyword evidence="3" id="KW-1185">Reference proteome</keyword>
<reference evidence="3" key="1">
    <citation type="journal article" date="2019" name="Int. J. Syst. Evol. Microbiol.">
        <title>The Global Catalogue of Microorganisms (GCM) 10K type strain sequencing project: providing services to taxonomists for standard genome sequencing and annotation.</title>
        <authorList>
            <consortium name="The Broad Institute Genomics Platform"/>
            <consortium name="The Broad Institute Genome Sequencing Center for Infectious Disease"/>
            <person name="Wu L."/>
            <person name="Ma J."/>
        </authorList>
    </citation>
    <scope>NUCLEOTIDE SEQUENCE [LARGE SCALE GENOMIC DNA]</scope>
    <source>
        <strain evidence="3">CCM 7950</strain>
    </source>
</reference>
<evidence type="ECO:0000313" key="3">
    <source>
        <dbReference type="Proteomes" id="UP001597420"/>
    </source>
</evidence>
<organism evidence="2 3">
    <name type="scientific">Pasteurella oralis</name>
    <dbReference type="NCBI Taxonomy" id="1071947"/>
    <lineage>
        <taxon>Bacteria</taxon>
        <taxon>Pseudomonadati</taxon>
        <taxon>Pseudomonadota</taxon>
        <taxon>Gammaproteobacteria</taxon>
        <taxon>Pasteurellales</taxon>
        <taxon>Pasteurellaceae</taxon>
        <taxon>Pasteurella</taxon>
    </lineage>
</organism>
<dbReference type="Proteomes" id="UP001597420">
    <property type="component" value="Unassembled WGS sequence"/>
</dbReference>
<protein>
    <submittedName>
        <fullName evidence="2">ShlB/FhaC/HecB family hemolysin secretion/activation protein</fullName>
    </submittedName>
</protein>
<dbReference type="InterPro" id="IPR005565">
    <property type="entry name" value="Hemolysn_activator_HlyB_C"/>
</dbReference>
<dbReference type="EMBL" id="JBHUFP010000010">
    <property type="protein sequence ID" value="MFD1806218.1"/>
    <property type="molecule type" value="Genomic_DNA"/>
</dbReference>
<dbReference type="Pfam" id="PF03865">
    <property type="entry name" value="ShlB"/>
    <property type="match status" value="1"/>
</dbReference>
<dbReference type="Gene3D" id="2.40.160.50">
    <property type="entry name" value="membrane protein fhac: a member of the omp85/tpsb transporter family"/>
    <property type="match status" value="1"/>
</dbReference>
<gene>
    <name evidence="2" type="ORF">ACFSAV_07540</name>
</gene>
<dbReference type="RefSeq" id="WP_379098058.1">
    <property type="nucleotide sequence ID" value="NZ_JBHUFP010000010.1"/>
</dbReference>
<feature type="domain" description="Haemolysin activator HlyB C-terminal" evidence="1">
    <location>
        <begin position="1"/>
        <end position="79"/>
    </location>
</feature>
<proteinExistence type="predicted"/>
<sequence>DYVQEIAAAFGSTVMYSGRSENSKVTLSRLVFRNAQHKTTLSGALWARKSHNFINDEEVRIQRKRTGGWEVVIMRKYRMQK</sequence>
<comment type="caution">
    <text evidence="2">The sequence shown here is derived from an EMBL/GenBank/DDBJ whole genome shotgun (WGS) entry which is preliminary data.</text>
</comment>
<evidence type="ECO:0000259" key="1">
    <source>
        <dbReference type="Pfam" id="PF03865"/>
    </source>
</evidence>
<name>A0ABW4NUY7_9PAST</name>